<evidence type="ECO:0000256" key="1">
    <source>
        <dbReference type="SAM" id="MobiDB-lite"/>
    </source>
</evidence>
<name>A0A343JZU3_9PEZI</name>
<feature type="compositionally biased region" description="Polar residues" evidence="1">
    <location>
        <begin position="370"/>
        <end position="380"/>
    </location>
</feature>
<proteinExistence type="predicted"/>
<reference evidence="2" key="1">
    <citation type="submission" date="2016-08" db="EMBL/GenBank/DDBJ databases">
        <title>Genomic insights into the mating strategies of species of the Botryosphaeriales.</title>
        <authorList>
            <person name="Nagel J.H."/>
        </authorList>
    </citation>
    <scope>NUCLEOTIDE SEQUENCE</scope>
    <source>
        <strain evidence="2">CMW31774</strain>
    </source>
</reference>
<feature type="compositionally biased region" description="Low complexity" evidence="1">
    <location>
        <begin position="381"/>
        <end position="398"/>
    </location>
</feature>
<evidence type="ECO:0000313" key="2">
    <source>
        <dbReference type="EMBL" id="ATA58153.1"/>
    </source>
</evidence>
<sequence>MSTMPNRIWKPTHGLLPILGDHSYPAQLDFEMLRDVLPTSPQTTADADHLAVSRGSPEHLSGLLKDLGCLRDAYLISQTPNTSEVKEAFEDIIAECLDLLDPPGTIEDVTCRTQFFQIVRETAVQIMGLIEKRNNLKATIDILPNTYHRLIEKSNGYLDGLPRWSQFLCLNAPGAAKLQLHSQRNVLLNRRRGYQVLPQGGIGILRHWDAELYRFIRNVDEHNQFGMWGARFEWGSLGQHRLALGIRRFDPLIVRPSPWAKEPRFMDTERSTRMEVEALDRWLGHIIATDRRIRDPMWGFVTAPPQVFQGKDLHFGDTLLNNIWTYEDMKERQDEEIDEEAFGFVVVQRFIRDQELERLREMQALPLPQHGNSASQQQNHTAQALASSTTQASSSALAGPSIASGPQAVSSSQAGPHAQPGSHAQPGPSAQPSLVFNPSSTTAAGPSSQP</sequence>
<feature type="compositionally biased region" description="Polar residues" evidence="1">
    <location>
        <begin position="428"/>
        <end position="450"/>
    </location>
</feature>
<feature type="region of interest" description="Disordered" evidence="1">
    <location>
        <begin position="369"/>
        <end position="450"/>
    </location>
</feature>
<dbReference type="AlphaFoldDB" id="A0A343JZU3"/>
<dbReference type="EMBL" id="KX787888">
    <property type="protein sequence ID" value="ATA58153.1"/>
    <property type="molecule type" value="Genomic_DNA"/>
</dbReference>
<protein>
    <submittedName>
        <fullName evidence="2">MAT1-1-4</fullName>
    </submittedName>
</protein>
<organism evidence="2">
    <name type="scientific">Lasiodiplodia pseudotheobromae</name>
    <dbReference type="NCBI Taxonomy" id="466954"/>
    <lineage>
        <taxon>Eukaryota</taxon>
        <taxon>Fungi</taxon>
        <taxon>Dikarya</taxon>
        <taxon>Ascomycota</taxon>
        <taxon>Pezizomycotina</taxon>
        <taxon>Dothideomycetes</taxon>
        <taxon>Dothideomycetes incertae sedis</taxon>
        <taxon>Botryosphaeriales</taxon>
        <taxon>Botryosphaeriaceae</taxon>
        <taxon>Lasiodiplodia</taxon>
    </lineage>
</organism>
<accession>A0A343JZU3</accession>